<proteinExistence type="predicted"/>
<accession>A0ABQ3MXM5</accession>
<reference evidence="2" key="1">
    <citation type="journal article" date="2019" name="Int. J. Syst. Evol. Microbiol.">
        <title>The Global Catalogue of Microorganisms (GCM) 10K type strain sequencing project: providing services to taxonomists for standard genome sequencing and annotation.</title>
        <authorList>
            <consortium name="The Broad Institute Genomics Platform"/>
            <consortium name="The Broad Institute Genome Sequencing Center for Infectious Disease"/>
            <person name="Wu L."/>
            <person name="Ma J."/>
        </authorList>
    </citation>
    <scope>NUCLEOTIDE SEQUENCE [LARGE SCALE GENOMIC DNA]</scope>
    <source>
        <strain evidence="2">CGMCC 4.7367</strain>
    </source>
</reference>
<keyword evidence="2" id="KW-1185">Reference proteome</keyword>
<protein>
    <submittedName>
        <fullName evidence="1">Uncharacterized protein</fullName>
    </submittedName>
</protein>
<dbReference type="EMBL" id="BNAR01000028">
    <property type="protein sequence ID" value="GHH62524.1"/>
    <property type="molecule type" value="Genomic_DNA"/>
</dbReference>
<sequence>MHDGEAHISCLACSNDGVDDTWRLTATAPAPERAELSDELYHQLALRRAQAASSWDKTS</sequence>
<evidence type="ECO:0000313" key="1">
    <source>
        <dbReference type="EMBL" id="GHH62524.1"/>
    </source>
</evidence>
<dbReference type="Proteomes" id="UP000605568">
    <property type="component" value="Unassembled WGS sequence"/>
</dbReference>
<name>A0ABQ3MXM5_9PSEU</name>
<evidence type="ECO:0000313" key="2">
    <source>
        <dbReference type="Proteomes" id="UP000605568"/>
    </source>
</evidence>
<comment type="caution">
    <text evidence="1">The sequence shown here is derived from an EMBL/GenBank/DDBJ whole genome shotgun (WGS) entry which is preliminary data.</text>
</comment>
<organism evidence="1 2">
    <name type="scientific">Lentzea cavernae</name>
    <dbReference type="NCBI Taxonomy" id="2020703"/>
    <lineage>
        <taxon>Bacteria</taxon>
        <taxon>Bacillati</taxon>
        <taxon>Actinomycetota</taxon>
        <taxon>Actinomycetes</taxon>
        <taxon>Pseudonocardiales</taxon>
        <taxon>Pseudonocardiaceae</taxon>
        <taxon>Lentzea</taxon>
    </lineage>
</organism>
<gene>
    <name evidence="1" type="ORF">GCM10017774_90550</name>
</gene>